<feature type="transmembrane region" description="Helical" evidence="1">
    <location>
        <begin position="699"/>
        <end position="722"/>
    </location>
</feature>
<keyword evidence="3" id="KW-1185">Reference proteome</keyword>
<proteinExistence type="predicted"/>
<organism evidence="2 3">
    <name type="scientific">Paramecium primaurelia</name>
    <dbReference type="NCBI Taxonomy" id="5886"/>
    <lineage>
        <taxon>Eukaryota</taxon>
        <taxon>Sar</taxon>
        <taxon>Alveolata</taxon>
        <taxon>Ciliophora</taxon>
        <taxon>Intramacronucleata</taxon>
        <taxon>Oligohymenophorea</taxon>
        <taxon>Peniculida</taxon>
        <taxon>Parameciidae</taxon>
        <taxon>Paramecium</taxon>
    </lineage>
</organism>
<keyword evidence="1" id="KW-1133">Transmembrane helix</keyword>
<sequence length="872" mass="101241">MINEFLNITYQWCGDQHKIIQGYVLCDDHISECKKYTQQFNCPATFSDENFKIMAAKLDNYKLVIIFSNKFLIDPSKCSFLISTNNKNVPFYPKQMSYRFDPQENYKITLINNQNKYNLREQIFINTFERQVTSGSIIPILTCPKQLLSNIWEYFIEQDCYIDTLEELQEALMMSQRQVQLGNAIIANTLINGCALFQKYIQIKPKFSKKEIENDIMNLTFTDLENSISQFKGMPIMISQNGRFVQQLMILVKNMISQFFIFIEETVDLLLENDFDPQELSYVLEGQIENQVGKFTIQMHEFALVEQADFIILFEKIKETIFDIHKDIEQFIVSTSTFVNEQMQKVNQIFQDYPALANVRTFQAIQTDASQHIVRELQNYFLIEKSNFWRPEFINHFEFTKKIIISYLEYKEEKINNPAKTTDFFTSLIRMGLDPKMPIQTMQIIVDKNDRDFVKEKDELFIEKINIITRGKRSAFKIYLHSKEQLVLYMIKHQIIIVSFDYFNQNQWTEIEKFSNLNMKLSQGVQHILETNIEYVKNIKLYEQDVCGYQIDSNGQSKLIVNFSMNMDEQLKIIKKQFCNKLDKAQKGGTAQPTDPTMLAAGAIGSGIGIFIVDCLDDNISWQKKLQRAGYGTAETTAFAALSMNLPFVGFLVGQTFLFYSVHKVFSNKVLSMQNKLKNMGHLGVKTSMGIGSAVAGQILIPVPVLGALIGSVVGGVGVGLYHKFIVPSTRNSLLGIINRLEQFIQPNGQLKYEKSVIKMMKINPTHFFENQPQTLDCSDWLTLVSINLVNEVAYLYEMQWEEQRKKLFEKEDNAHKIEQIINLENEEDKLVEKLCKWEICRHYIYKENISTFKYAKQVGIFVAGMISNFKI</sequence>
<evidence type="ECO:0000313" key="2">
    <source>
        <dbReference type="EMBL" id="CAD8047840.1"/>
    </source>
</evidence>
<name>A0A8S1K4N0_PARPR</name>
<keyword evidence="1" id="KW-0472">Membrane</keyword>
<dbReference type="AlphaFoldDB" id="A0A8S1K4N0"/>
<evidence type="ECO:0000313" key="3">
    <source>
        <dbReference type="Proteomes" id="UP000688137"/>
    </source>
</evidence>
<comment type="caution">
    <text evidence="2">The sequence shown here is derived from an EMBL/GenBank/DDBJ whole genome shotgun (WGS) entry which is preliminary data.</text>
</comment>
<feature type="transmembrane region" description="Helical" evidence="1">
    <location>
        <begin position="637"/>
        <end position="660"/>
    </location>
</feature>
<dbReference type="OMA" id="VAYLYEM"/>
<reference evidence="2" key="1">
    <citation type="submission" date="2021-01" db="EMBL/GenBank/DDBJ databases">
        <authorList>
            <consortium name="Genoscope - CEA"/>
            <person name="William W."/>
        </authorList>
    </citation>
    <scope>NUCLEOTIDE SEQUENCE</scope>
</reference>
<dbReference type="Proteomes" id="UP000688137">
    <property type="component" value="Unassembled WGS sequence"/>
</dbReference>
<evidence type="ECO:0000256" key="1">
    <source>
        <dbReference type="SAM" id="Phobius"/>
    </source>
</evidence>
<keyword evidence="1" id="KW-0812">Transmembrane</keyword>
<dbReference type="EMBL" id="CAJJDM010000009">
    <property type="protein sequence ID" value="CAD8047840.1"/>
    <property type="molecule type" value="Genomic_DNA"/>
</dbReference>
<gene>
    <name evidence="2" type="ORF">PPRIM_AZ9-3.1.T0120152</name>
</gene>
<feature type="transmembrane region" description="Helical" evidence="1">
    <location>
        <begin position="598"/>
        <end position="616"/>
    </location>
</feature>
<accession>A0A8S1K4N0</accession>
<protein>
    <submittedName>
        <fullName evidence="2">Uncharacterized protein</fullName>
    </submittedName>
</protein>